<evidence type="ECO:0000256" key="11">
    <source>
        <dbReference type="PROSITE-ProRule" id="PRU00235"/>
    </source>
</evidence>
<dbReference type="EC" id="2.3.2.26" evidence="4"/>
<protein>
    <recommendedName>
        <fullName evidence="4">HECT-type E3 ubiquitin transferase</fullName>
        <ecNumber evidence="4">2.3.2.26</ecNumber>
    </recommendedName>
</protein>
<evidence type="ECO:0000313" key="14">
    <source>
        <dbReference type="Proteomes" id="UP001152320"/>
    </source>
</evidence>
<sequence length="594" mass="66540">MQSRVSSRPQEIPNLAPYFVEALSVGSEHSMALTSTGDVWVWGNNSDGQLGLGNTTIPAREPVMVSTLQGKNILQISCGRSHSAAWTAPPPPQRIPGTPVPLQLGLPSRIPAQYTSLKDCSIPSIRARLRLLHHFSDLMYASWRLLSLNPTQECQIGTYTRGVAGIIEGQLRPLLAPRVYTLPMVRSIGRTMVQGKNYGPQVTVKRLATRGKKCKPIFVQIAKQVVKMKPCDLRLPARAWKVKLVGEGADDAGGVFDDTITEMCQELQSGVAPLLIATPNATADTGSNRDRFLLNPAACSEESLSLFKFLGILFGVAIRTKKPLDLHLAPIVWKQLVGMPVTVEDLEEVDFSFVQLLRSIRDIHKSGVTEETFSEFVPLEWFEGQSADGRFVPIVPGGRSIPLTYNNRKEYVERALSFRLNEMNQQITAIREGMSWLVPVPLISLVTPRHLEQMVCGMPNISIDVLKRVVRYREVDENHHVIQWLWQALEQFTDEERVLFMRFVSGRSRLPANVADISQRFQIMRVDKVNIPPMDSLPTAQTCFFQLRLPPYSSQLVMAEKLRYAICNCRSIDMDNYMLSRNAENGNLSDTDFA</sequence>
<comment type="subcellular location">
    <subcellularLocation>
        <location evidence="2">Cytoplasm</location>
    </subcellularLocation>
</comment>
<dbReference type="Proteomes" id="UP001152320">
    <property type="component" value="Chromosome 14"/>
</dbReference>
<dbReference type="Gene3D" id="3.90.1750.10">
    <property type="entry name" value="Hect, E3 ligase catalytic domains"/>
    <property type="match status" value="1"/>
</dbReference>
<dbReference type="PANTHER" id="PTHR46654:SF1">
    <property type="entry name" value="E3 UBIQUITIN-PROTEIN LIGASE HECTD3"/>
    <property type="match status" value="1"/>
</dbReference>
<dbReference type="GO" id="GO:0061630">
    <property type="term" value="F:ubiquitin protein ligase activity"/>
    <property type="evidence" value="ECO:0007669"/>
    <property type="project" value="UniProtKB-EC"/>
</dbReference>
<dbReference type="InterPro" id="IPR000569">
    <property type="entry name" value="HECT_dom"/>
</dbReference>
<comment type="caution">
    <text evidence="13">The sequence shown here is derived from an EMBL/GenBank/DDBJ whole genome shotgun (WGS) entry which is preliminary data.</text>
</comment>
<dbReference type="Gene3D" id="3.30.2410.10">
    <property type="entry name" value="Hect, E3 ligase catalytic domain"/>
    <property type="match status" value="1"/>
</dbReference>
<dbReference type="Pfam" id="PF00632">
    <property type="entry name" value="HECT"/>
    <property type="match status" value="1"/>
</dbReference>
<evidence type="ECO:0000256" key="5">
    <source>
        <dbReference type="ARBA" id="ARBA00022490"/>
    </source>
</evidence>
<evidence type="ECO:0000256" key="8">
    <source>
        <dbReference type="ARBA" id="ARBA00022737"/>
    </source>
</evidence>
<keyword evidence="6" id="KW-0597">Phosphoprotein</keyword>
<dbReference type="PANTHER" id="PTHR46654">
    <property type="entry name" value="E3 UBIQUITIN-PROTEIN LIGASE HECTD3"/>
    <property type="match status" value="1"/>
</dbReference>
<proteinExistence type="predicted"/>
<feature type="repeat" description="RCC1" evidence="11">
    <location>
        <begin position="37"/>
        <end position="89"/>
    </location>
</feature>
<dbReference type="InterPro" id="IPR042469">
    <property type="entry name" value="HECTD3"/>
</dbReference>
<feature type="domain" description="HECT" evidence="12">
    <location>
        <begin position="229"/>
        <end position="580"/>
    </location>
</feature>
<dbReference type="FunFam" id="3.30.2410.10:FF:000006">
    <property type="entry name" value="probable E3 ubiquitin-protein ligase HERC1 isoform X2"/>
    <property type="match status" value="1"/>
</dbReference>
<comment type="pathway">
    <text evidence="3">Protein modification; protein ubiquitination.</text>
</comment>
<dbReference type="SUPFAM" id="SSF56204">
    <property type="entry name" value="Hect, E3 ligase catalytic domain"/>
    <property type="match status" value="1"/>
</dbReference>
<dbReference type="Gene3D" id="3.30.2160.10">
    <property type="entry name" value="Hect, E3 ligase catalytic domain"/>
    <property type="match status" value="1"/>
</dbReference>
<dbReference type="PROSITE" id="PS50012">
    <property type="entry name" value="RCC1_3"/>
    <property type="match status" value="1"/>
</dbReference>
<name>A0A9Q1BLL1_HOLLE</name>
<evidence type="ECO:0000256" key="1">
    <source>
        <dbReference type="ARBA" id="ARBA00000885"/>
    </source>
</evidence>
<comment type="catalytic activity">
    <reaction evidence="1">
        <text>S-ubiquitinyl-[E2 ubiquitin-conjugating enzyme]-L-cysteine + [acceptor protein]-L-lysine = [E2 ubiquitin-conjugating enzyme]-L-cysteine + N(6)-ubiquitinyl-[acceptor protein]-L-lysine.</text>
        <dbReference type="EC" id="2.3.2.26"/>
    </reaction>
</comment>
<keyword evidence="8" id="KW-0677">Repeat</keyword>
<feature type="active site" description="Glycyl thioester intermediate" evidence="10">
    <location>
        <position position="543"/>
    </location>
</feature>
<dbReference type="EMBL" id="JAIZAY010000014">
    <property type="protein sequence ID" value="KAJ8028968.1"/>
    <property type="molecule type" value="Genomic_DNA"/>
</dbReference>
<keyword evidence="14" id="KW-1185">Reference proteome</keyword>
<dbReference type="Gene3D" id="2.130.10.30">
    <property type="entry name" value="Regulator of chromosome condensation 1/beta-lactamase-inhibitor protein II"/>
    <property type="match status" value="1"/>
</dbReference>
<evidence type="ECO:0000256" key="10">
    <source>
        <dbReference type="PROSITE-ProRule" id="PRU00104"/>
    </source>
</evidence>
<dbReference type="InterPro" id="IPR000408">
    <property type="entry name" value="Reg_chr_condens"/>
</dbReference>
<keyword evidence="9 10" id="KW-0833">Ubl conjugation pathway</keyword>
<organism evidence="13 14">
    <name type="scientific">Holothuria leucospilota</name>
    <name type="common">Black long sea cucumber</name>
    <name type="synonym">Mertensiothuria leucospilota</name>
    <dbReference type="NCBI Taxonomy" id="206669"/>
    <lineage>
        <taxon>Eukaryota</taxon>
        <taxon>Metazoa</taxon>
        <taxon>Echinodermata</taxon>
        <taxon>Eleutherozoa</taxon>
        <taxon>Echinozoa</taxon>
        <taxon>Holothuroidea</taxon>
        <taxon>Aspidochirotacea</taxon>
        <taxon>Aspidochirotida</taxon>
        <taxon>Holothuriidae</taxon>
        <taxon>Holothuria</taxon>
    </lineage>
</organism>
<dbReference type="Pfam" id="PF00415">
    <property type="entry name" value="RCC1"/>
    <property type="match status" value="1"/>
</dbReference>
<evidence type="ECO:0000256" key="2">
    <source>
        <dbReference type="ARBA" id="ARBA00004496"/>
    </source>
</evidence>
<evidence type="ECO:0000256" key="7">
    <source>
        <dbReference type="ARBA" id="ARBA00022679"/>
    </source>
</evidence>
<gene>
    <name evidence="13" type="ORF">HOLleu_28236</name>
</gene>
<dbReference type="GO" id="GO:0005737">
    <property type="term" value="C:cytoplasm"/>
    <property type="evidence" value="ECO:0007669"/>
    <property type="project" value="UniProtKB-SubCell"/>
</dbReference>
<keyword evidence="7" id="KW-0808">Transferase</keyword>
<evidence type="ECO:0000256" key="6">
    <source>
        <dbReference type="ARBA" id="ARBA00022553"/>
    </source>
</evidence>
<evidence type="ECO:0000256" key="9">
    <source>
        <dbReference type="ARBA" id="ARBA00022786"/>
    </source>
</evidence>
<dbReference type="InterPro" id="IPR035983">
    <property type="entry name" value="Hect_E3_ubiquitin_ligase"/>
</dbReference>
<evidence type="ECO:0000313" key="13">
    <source>
        <dbReference type="EMBL" id="KAJ8028968.1"/>
    </source>
</evidence>
<dbReference type="SUPFAM" id="SSF50985">
    <property type="entry name" value="RCC1/BLIP-II"/>
    <property type="match status" value="1"/>
</dbReference>
<dbReference type="OrthoDB" id="239701at2759"/>
<dbReference type="SMART" id="SM00119">
    <property type="entry name" value="HECTc"/>
    <property type="match status" value="1"/>
</dbReference>
<evidence type="ECO:0000256" key="3">
    <source>
        <dbReference type="ARBA" id="ARBA00004906"/>
    </source>
</evidence>
<keyword evidence="5" id="KW-0963">Cytoplasm</keyword>
<reference evidence="13" key="1">
    <citation type="submission" date="2021-10" db="EMBL/GenBank/DDBJ databases">
        <title>Tropical sea cucumber genome reveals ecological adaptation and Cuvierian tubules defense mechanism.</title>
        <authorList>
            <person name="Chen T."/>
        </authorList>
    </citation>
    <scope>NUCLEOTIDE SEQUENCE</scope>
    <source>
        <strain evidence="13">Nanhai2018</strain>
        <tissue evidence="13">Muscle</tissue>
    </source>
</reference>
<evidence type="ECO:0000259" key="12">
    <source>
        <dbReference type="PROSITE" id="PS50237"/>
    </source>
</evidence>
<accession>A0A9Q1BLL1</accession>
<dbReference type="InterPro" id="IPR009091">
    <property type="entry name" value="RCC1/BLIP-II"/>
</dbReference>
<dbReference type="PROSITE" id="PS50237">
    <property type="entry name" value="HECT"/>
    <property type="match status" value="1"/>
</dbReference>
<dbReference type="CDD" id="cd00078">
    <property type="entry name" value="HECTc"/>
    <property type="match status" value="1"/>
</dbReference>
<evidence type="ECO:0000256" key="4">
    <source>
        <dbReference type="ARBA" id="ARBA00012485"/>
    </source>
</evidence>
<dbReference type="AlphaFoldDB" id="A0A9Q1BLL1"/>